<dbReference type="InParanoid" id="B0CVZ6"/>
<dbReference type="AlphaFoldDB" id="B0CVZ6"/>
<dbReference type="OrthoDB" id="3541472at2759"/>
<dbReference type="EMBL" id="DS547093">
    <property type="protein sequence ID" value="EDR13829.1"/>
    <property type="molecule type" value="Genomic_DNA"/>
</dbReference>
<evidence type="ECO:0000313" key="2">
    <source>
        <dbReference type="Proteomes" id="UP000001194"/>
    </source>
</evidence>
<sequence length="516" mass="57501">MFTLNSLAPELIQQIGTELGNNVTELRLVCKRMSSVLESHILRSIAIDIMKPRLDVSISQLTTLATQSSHAATATHELHIRNLCPSKDPIYRSPIRVFDPDTEEWVNAPPAPHPPEVKIAEEKMHAMLQVAIASLSNLRSFKWNIGGSDSKWTPTAVINAVKTLPLLESFELIIEEGFDMADLQLQPLHNLQSIKISSPHNKSFVKIIEPLSLLIANSPNLHTLHLGPTYGATTSLHRLLENCPPNLVLPLKHLGLQGFSLKLDSITLPHLQRLTSLMLRNCQTSQSSPDGAYVSAAESSHPNEIWAILKTTDVRLNGIDVNHISTTLFDYISSYSGLKKLRLAPLNFETLGESDLAANQFYNFCLGKHASTLEELIVMADYEGGWCLGDEALVVISLCKKLRILVGKLVSEALDDAVKSLVDVTTQLPRLEKLTVHPADLEEFRWEVCAGPEMNHFQYVTTQLWRCVGEYEATEFSKPVPLIHVNSRKFMMQPSGGAGSVLRYQCNEPDDSDYWY</sequence>
<protein>
    <submittedName>
        <fullName evidence="1">Predicted protein</fullName>
    </submittedName>
</protein>
<dbReference type="GeneID" id="6071334"/>
<dbReference type="KEGG" id="lbc:LACBIDRAFT_292638"/>
<name>B0CVZ6_LACBS</name>
<keyword evidence="2" id="KW-1185">Reference proteome</keyword>
<organism evidence="2">
    <name type="scientific">Laccaria bicolor (strain S238N-H82 / ATCC MYA-4686)</name>
    <name type="common">Bicoloured deceiver</name>
    <name type="synonym">Laccaria laccata var. bicolor</name>
    <dbReference type="NCBI Taxonomy" id="486041"/>
    <lineage>
        <taxon>Eukaryota</taxon>
        <taxon>Fungi</taxon>
        <taxon>Dikarya</taxon>
        <taxon>Basidiomycota</taxon>
        <taxon>Agaricomycotina</taxon>
        <taxon>Agaricomycetes</taxon>
        <taxon>Agaricomycetidae</taxon>
        <taxon>Agaricales</taxon>
        <taxon>Agaricineae</taxon>
        <taxon>Hydnangiaceae</taxon>
        <taxon>Laccaria</taxon>
    </lineage>
</organism>
<dbReference type="HOGENOM" id="CLU_024210_0_0_1"/>
<proteinExistence type="predicted"/>
<dbReference type="RefSeq" id="XP_001876327.1">
    <property type="nucleotide sequence ID" value="XM_001876292.1"/>
</dbReference>
<dbReference type="Proteomes" id="UP000001194">
    <property type="component" value="Unassembled WGS sequence"/>
</dbReference>
<accession>B0CVZ6</accession>
<dbReference type="STRING" id="486041.B0CVZ6"/>
<reference evidence="1 2" key="1">
    <citation type="journal article" date="2008" name="Nature">
        <title>The genome of Laccaria bicolor provides insights into mycorrhizal symbiosis.</title>
        <authorList>
            <person name="Martin F."/>
            <person name="Aerts A."/>
            <person name="Ahren D."/>
            <person name="Brun A."/>
            <person name="Danchin E.G.J."/>
            <person name="Duchaussoy F."/>
            <person name="Gibon J."/>
            <person name="Kohler A."/>
            <person name="Lindquist E."/>
            <person name="Pereda V."/>
            <person name="Salamov A."/>
            <person name="Shapiro H.J."/>
            <person name="Wuyts J."/>
            <person name="Blaudez D."/>
            <person name="Buee M."/>
            <person name="Brokstein P."/>
            <person name="Canbaeck B."/>
            <person name="Cohen D."/>
            <person name="Courty P.E."/>
            <person name="Coutinho P.M."/>
            <person name="Delaruelle C."/>
            <person name="Detter J.C."/>
            <person name="Deveau A."/>
            <person name="DiFazio S."/>
            <person name="Duplessis S."/>
            <person name="Fraissinet-Tachet L."/>
            <person name="Lucic E."/>
            <person name="Frey-Klett P."/>
            <person name="Fourrey C."/>
            <person name="Feussner I."/>
            <person name="Gay G."/>
            <person name="Grimwood J."/>
            <person name="Hoegger P.J."/>
            <person name="Jain P."/>
            <person name="Kilaru S."/>
            <person name="Labbe J."/>
            <person name="Lin Y.C."/>
            <person name="Legue V."/>
            <person name="Le Tacon F."/>
            <person name="Marmeisse R."/>
            <person name="Melayah D."/>
            <person name="Montanini B."/>
            <person name="Muratet M."/>
            <person name="Nehls U."/>
            <person name="Niculita-Hirzel H."/>
            <person name="Oudot-Le Secq M.P."/>
            <person name="Peter M."/>
            <person name="Quesneville H."/>
            <person name="Rajashekar B."/>
            <person name="Reich M."/>
            <person name="Rouhier N."/>
            <person name="Schmutz J."/>
            <person name="Yin T."/>
            <person name="Chalot M."/>
            <person name="Henrissat B."/>
            <person name="Kuees U."/>
            <person name="Lucas S."/>
            <person name="Van de Peer Y."/>
            <person name="Podila G.K."/>
            <person name="Polle A."/>
            <person name="Pukkila P.J."/>
            <person name="Richardson P.M."/>
            <person name="Rouze P."/>
            <person name="Sanders I.R."/>
            <person name="Stajich J.E."/>
            <person name="Tunlid A."/>
            <person name="Tuskan G."/>
            <person name="Grigoriev I.V."/>
        </authorList>
    </citation>
    <scope>NUCLEOTIDE SEQUENCE [LARGE SCALE GENOMIC DNA]</scope>
    <source>
        <strain evidence="2">S238N-H82 / ATCC MYA-4686</strain>
    </source>
</reference>
<dbReference type="Gene3D" id="3.80.10.10">
    <property type="entry name" value="Ribonuclease Inhibitor"/>
    <property type="match status" value="1"/>
</dbReference>
<dbReference type="InterPro" id="IPR032675">
    <property type="entry name" value="LRR_dom_sf"/>
</dbReference>
<evidence type="ECO:0000313" key="1">
    <source>
        <dbReference type="EMBL" id="EDR13829.1"/>
    </source>
</evidence>
<dbReference type="SUPFAM" id="SSF52047">
    <property type="entry name" value="RNI-like"/>
    <property type="match status" value="1"/>
</dbReference>
<gene>
    <name evidence="1" type="ORF">LACBIDRAFT_292638</name>
</gene>